<keyword evidence="3 6" id="KW-0863">Zinc-finger</keyword>
<evidence type="ECO:0000313" key="11">
    <source>
        <dbReference type="Proteomes" id="UP001237642"/>
    </source>
</evidence>
<gene>
    <name evidence="10" type="ORF">POM88_020822</name>
</gene>
<reference evidence="10" key="1">
    <citation type="submission" date="2023-02" db="EMBL/GenBank/DDBJ databases">
        <title>Genome of toxic invasive species Heracleum sosnowskyi carries increased number of genes despite the absence of recent whole-genome duplications.</title>
        <authorList>
            <person name="Schelkunov M."/>
            <person name="Shtratnikova V."/>
            <person name="Makarenko M."/>
            <person name="Klepikova A."/>
            <person name="Omelchenko D."/>
            <person name="Novikova G."/>
            <person name="Obukhova E."/>
            <person name="Bogdanov V."/>
            <person name="Penin A."/>
            <person name="Logacheva M."/>
        </authorList>
    </citation>
    <scope>NUCLEOTIDE SEQUENCE</scope>
    <source>
        <strain evidence="10">Hsosn_3</strain>
        <tissue evidence="10">Leaf</tissue>
    </source>
</reference>
<dbReference type="InterPro" id="IPR019787">
    <property type="entry name" value="Znf_PHD-finger"/>
</dbReference>
<feature type="compositionally biased region" description="Polar residues" evidence="7">
    <location>
        <begin position="1"/>
        <end position="12"/>
    </location>
</feature>
<dbReference type="InterPro" id="IPR056511">
    <property type="entry name" value="IDM1_C"/>
</dbReference>
<dbReference type="InterPro" id="IPR019786">
    <property type="entry name" value="Zinc_finger_PHD-type_CS"/>
</dbReference>
<dbReference type="SUPFAM" id="SSF55729">
    <property type="entry name" value="Acyl-CoA N-acyltransferases (Nat)"/>
    <property type="match status" value="1"/>
</dbReference>
<feature type="region of interest" description="Disordered" evidence="7">
    <location>
        <begin position="1"/>
        <end position="21"/>
    </location>
</feature>
<evidence type="ECO:0000256" key="3">
    <source>
        <dbReference type="ARBA" id="ARBA00022771"/>
    </source>
</evidence>
<dbReference type="InterPro" id="IPR059153">
    <property type="entry name" value="NSD_PHD-1st"/>
</dbReference>
<dbReference type="GO" id="GO:0008270">
    <property type="term" value="F:zinc ion binding"/>
    <property type="evidence" value="ECO:0007669"/>
    <property type="project" value="UniProtKB-KW"/>
</dbReference>
<dbReference type="Pfam" id="PF16135">
    <property type="entry name" value="TDBD"/>
    <property type="match status" value="2"/>
</dbReference>
<dbReference type="InterPro" id="IPR001965">
    <property type="entry name" value="Znf_PHD"/>
</dbReference>
<keyword evidence="11" id="KW-1185">Reference proteome</keyword>
<dbReference type="AlphaFoldDB" id="A0AAD8MS85"/>
<feature type="domain" description="N-acetyltransferase" evidence="9">
    <location>
        <begin position="714"/>
        <end position="868"/>
    </location>
</feature>
<evidence type="ECO:0000256" key="5">
    <source>
        <dbReference type="ARBA" id="ARBA00023242"/>
    </source>
</evidence>
<dbReference type="CDD" id="cd15539">
    <property type="entry name" value="PHD1_AIRE"/>
    <property type="match status" value="1"/>
</dbReference>
<protein>
    <submittedName>
        <fullName evidence="10">Increased DNA methylation like</fullName>
    </submittedName>
</protein>
<dbReference type="InterPro" id="IPR032308">
    <property type="entry name" value="TDBD"/>
</dbReference>
<proteinExistence type="predicted"/>
<evidence type="ECO:0000259" key="8">
    <source>
        <dbReference type="PROSITE" id="PS50016"/>
    </source>
</evidence>
<keyword evidence="5" id="KW-0539">Nucleus</keyword>
<dbReference type="InterPro" id="IPR016181">
    <property type="entry name" value="Acyl_CoA_acyltransferase"/>
</dbReference>
<feature type="region of interest" description="Disordered" evidence="7">
    <location>
        <begin position="39"/>
        <end position="64"/>
    </location>
</feature>
<dbReference type="PROSITE" id="PS01359">
    <property type="entry name" value="ZF_PHD_1"/>
    <property type="match status" value="2"/>
</dbReference>
<feature type="domain" description="PHD-type" evidence="8">
    <location>
        <begin position="606"/>
        <end position="666"/>
    </location>
</feature>
<comment type="caution">
    <text evidence="10">The sequence shown here is derived from an EMBL/GenBank/DDBJ whole genome shotgun (WGS) entry which is preliminary data.</text>
</comment>
<dbReference type="InterPro" id="IPR000182">
    <property type="entry name" value="GNAT_dom"/>
</dbReference>
<dbReference type="Proteomes" id="UP001237642">
    <property type="component" value="Unassembled WGS sequence"/>
</dbReference>
<sequence length="878" mass="97523">MENKPSDSPNLKDSSEIRHGMKREFAMMMKNQNQFVSIGRTRSSNSPIVQNPYNFGDKKAKISPNLSGTEEEKVVGVRVEVMSEEEEPKSGIVDLLSDDEKRSDDLKVLNDVEGDSGEVVFDSSTYSLRRVTRSLSRPGGVVKEGVGDSGVVKKVVEKNVVKRNVVEKNVVEKNVVEKNVVEKNVVEENVVEKNVVEENVVEKNVVEENVVEKNVLEKNVVEKNVVEKNVVEKRPMKLKELLETGLLEGLGVRYLRGSKVRTGNGLYGIIRGDGILCFCDVCEGATVVSPIHFELHAGSANKRPPEYLYLENGRTLRDVLNACKDAPLESVKETIQHAIGSSSAENPIPLNCQKCRALLPDSGDCRRRRLCASCIVTEELKASSPQQRDMGDRSHQSPSGARSSDRNRNESLSRSKGKGRLTRKDLMMHRKGFEELVEGAEVAYYVKGKKLLEGYKKGSGIFCFCCNSEVSPSQFEAHAGYASRRKPYLNIYISNGVSLHEWAVKLSLKREISVAENDDLCSICADGGDLVCCDTCPRAFHSECLSMQVIPEGKFHCRYCKNTFEKEKFVEHNVNAVAAGRVAGVDPIEQITTRCIRIVGTMATDIGGCAVCRGHDFSTGFNEGTVIYCDQCEREFHVRCLREQNIADLKELPTDKWFCCTGCSDIFSVLDNMVAVGDTKLSESLMNHIKKKHEEKSSQDFGDLDIKWRLLCGKMASDETMGLLSSAVSIFHEQFGPIANSNTMDLDFIPRMVYGGRAGDQDFGGMYCAILTVNSSVVSAGLFRIFGQEVAELPLVATVSNYQGLGYFQSLFSCIESLLGSVNVKNLVLPSADEAKSIWTKKFGFEKIESEQLNTYREHHQLMVFQGTSMLQKPVCQM</sequence>
<evidence type="ECO:0000259" key="9">
    <source>
        <dbReference type="PROSITE" id="PS51186"/>
    </source>
</evidence>
<evidence type="ECO:0000256" key="2">
    <source>
        <dbReference type="ARBA" id="ARBA00022723"/>
    </source>
</evidence>
<dbReference type="PROSITE" id="PS50016">
    <property type="entry name" value="ZF_PHD_2"/>
    <property type="match status" value="2"/>
</dbReference>
<dbReference type="GO" id="GO:0003682">
    <property type="term" value="F:chromatin binding"/>
    <property type="evidence" value="ECO:0007669"/>
    <property type="project" value="TreeGrafter"/>
</dbReference>
<dbReference type="SMART" id="SM00249">
    <property type="entry name" value="PHD"/>
    <property type="match status" value="2"/>
</dbReference>
<name>A0AAD8MS85_9APIA</name>
<dbReference type="Pfam" id="PF23011">
    <property type="entry name" value="PHD-1st_NSD"/>
    <property type="match status" value="1"/>
</dbReference>
<keyword evidence="2" id="KW-0479">Metal-binding</keyword>
<dbReference type="Pfam" id="PF23209">
    <property type="entry name" value="IDM1_C"/>
    <property type="match status" value="1"/>
</dbReference>
<evidence type="ECO:0000256" key="6">
    <source>
        <dbReference type="PROSITE-ProRule" id="PRU00146"/>
    </source>
</evidence>
<evidence type="ECO:0000313" key="10">
    <source>
        <dbReference type="EMBL" id="KAK1383087.1"/>
    </source>
</evidence>
<comment type="subcellular location">
    <subcellularLocation>
        <location evidence="1">Nucleus</location>
    </subcellularLocation>
</comment>
<dbReference type="Gene3D" id="3.30.40.10">
    <property type="entry name" value="Zinc/RING finger domain, C3HC4 (zinc finger)"/>
    <property type="match status" value="2"/>
</dbReference>
<evidence type="ECO:0000256" key="7">
    <source>
        <dbReference type="SAM" id="MobiDB-lite"/>
    </source>
</evidence>
<evidence type="ECO:0000256" key="4">
    <source>
        <dbReference type="ARBA" id="ARBA00022833"/>
    </source>
</evidence>
<dbReference type="PANTHER" id="PTHR47025">
    <property type="entry name" value="AUTOIMMUNE REGULATOR"/>
    <property type="match status" value="1"/>
</dbReference>
<organism evidence="10 11">
    <name type="scientific">Heracleum sosnowskyi</name>
    <dbReference type="NCBI Taxonomy" id="360622"/>
    <lineage>
        <taxon>Eukaryota</taxon>
        <taxon>Viridiplantae</taxon>
        <taxon>Streptophyta</taxon>
        <taxon>Embryophyta</taxon>
        <taxon>Tracheophyta</taxon>
        <taxon>Spermatophyta</taxon>
        <taxon>Magnoliopsida</taxon>
        <taxon>eudicotyledons</taxon>
        <taxon>Gunneridae</taxon>
        <taxon>Pentapetalae</taxon>
        <taxon>asterids</taxon>
        <taxon>campanulids</taxon>
        <taxon>Apiales</taxon>
        <taxon>Apiaceae</taxon>
        <taxon>Apioideae</taxon>
        <taxon>apioid superclade</taxon>
        <taxon>Tordylieae</taxon>
        <taxon>Tordyliinae</taxon>
        <taxon>Heracleum</taxon>
    </lineage>
</organism>
<dbReference type="GO" id="GO:0016747">
    <property type="term" value="F:acyltransferase activity, transferring groups other than amino-acyl groups"/>
    <property type="evidence" value="ECO:0007669"/>
    <property type="project" value="InterPro"/>
</dbReference>
<dbReference type="EMBL" id="JAUIZM010000005">
    <property type="protein sequence ID" value="KAK1383087.1"/>
    <property type="molecule type" value="Genomic_DNA"/>
</dbReference>
<keyword evidence="4" id="KW-0862">Zinc</keyword>
<dbReference type="GO" id="GO:0005634">
    <property type="term" value="C:nucleus"/>
    <property type="evidence" value="ECO:0007669"/>
    <property type="project" value="UniProtKB-SubCell"/>
</dbReference>
<dbReference type="GO" id="GO:0045944">
    <property type="term" value="P:positive regulation of transcription by RNA polymerase II"/>
    <property type="evidence" value="ECO:0007669"/>
    <property type="project" value="TreeGrafter"/>
</dbReference>
<dbReference type="GO" id="GO:0042393">
    <property type="term" value="F:histone binding"/>
    <property type="evidence" value="ECO:0007669"/>
    <property type="project" value="TreeGrafter"/>
</dbReference>
<evidence type="ECO:0000256" key="1">
    <source>
        <dbReference type="ARBA" id="ARBA00004123"/>
    </source>
</evidence>
<dbReference type="Gene3D" id="3.40.630.30">
    <property type="match status" value="1"/>
</dbReference>
<feature type="domain" description="PHD-type" evidence="8">
    <location>
        <begin position="518"/>
        <end position="563"/>
    </location>
</feature>
<dbReference type="PANTHER" id="PTHR47025:SF2">
    <property type="entry name" value="AUTOIMMUNE REGULATOR"/>
    <property type="match status" value="1"/>
</dbReference>
<dbReference type="InterPro" id="IPR011011">
    <property type="entry name" value="Znf_FYVE_PHD"/>
</dbReference>
<dbReference type="SUPFAM" id="SSF57903">
    <property type="entry name" value="FYVE/PHD zinc finger"/>
    <property type="match status" value="2"/>
</dbReference>
<feature type="compositionally biased region" description="Polar residues" evidence="7">
    <location>
        <begin position="39"/>
        <end position="53"/>
    </location>
</feature>
<dbReference type="GO" id="GO:0000977">
    <property type="term" value="F:RNA polymerase II transcription regulatory region sequence-specific DNA binding"/>
    <property type="evidence" value="ECO:0007669"/>
    <property type="project" value="TreeGrafter"/>
</dbReference>
<dbReference type="PROSITE" id="PS51186">
    <property type="entry name" value="GNAT"/>
    <property type="match status" value="1"/>
</dbReference>
<reference evidence="10" key="2">
    <citation type="submission" date="2023-05" db="EMBL/GenBank/DDBJ databases">
        <authorList>
            <person name="Schelkunov M.I."/>
        </authorList>
    </citation>
    <scope>NUCLEOTIDE SEQUENCE</scope>
    <source>
        <strain evidence="10">Hsosn_3</strain>
        <tissue evidence="10">Leaf</tissue>
    </source>
</reference>
<feature type="compositionally biased region" description="Basic and acidic residues" evidence="7">
    <location>
        <begin position="403"/>
        <end position="413"/>
    </location>
</feature>
<feature type="region of interest" description="Disordered" evidence="7">
    <location>
        <begin position="383"/>
        <end position="424"/>
    </location>
</feature>
<accession>A0AAD8MS85</accession>
<dbReference type="InterPro" id="IPR013083">
    <property type="entry name" value="Znf_RING/FYVE/PHD"/>
</dbReference>